<evidence type="ECO:0000313" key="2">
    <source>
        <dbReference type="EMBL" id="QGY42456.1"/>
    </source>
</evidence>
<dbReference type="AlphaFoldDB" id="A0A6I6JIA0"/>
<reference evidence="2 3" key="1">
    <citation type="submission" date="2019-11" db="EMBL/GenBank/DDBJ databases">
        <authorList>
            <person name="Zheng R.K."/>
            <person name="Sun C.M."/>
        </authorList>
    </citation>
    <scope>NUCLEOTIDE SEQUENCE [LARGE SCALE GENOMIC DNA]</scope>
    <source>
        <strain evidence="2 3">WC007</strain>
    </source>
</reference>
<keyword evidence="3" id="KW-1185">Reference proteome</keyword>
<dbReference type="Gene3D" id="1.25.40.10">
    <property type="entry name" value="Tetratricopeptide repeat domain"/>
    <property type="match status" value="1"/>
</dbReference>
<sequence>MKTLITIFLSFLFLISNAQENQYEQAMNKALKNLNRAKTGDDFLNAANTFERISLNEKNEWLPVYYAAFSYIVITYALPDNSQKDTYLEKAQNFLDKAFKIEPDESELYALQAFLYPAGITVDPIARGAEYMGKMNKALEKAIKLNPNNPRSYYLRAITTLNMPQQFGGGATAAKPIFEQAKEKFDKFQPATAISPNWGKAQNEEELKKLLANE</sequence>
<dbReference type="SUPFAM" id="SSF48452">
    <property type="entry name" value="TPR-like"/>
    <property type="match status" value="1"/>
</dbReference>
<dbReference type="InterPro" id="IPR011990">
    <property type="entry name" value="TPR-like_helical_dom_sf"/>
</dbReference>
<dbReference type="EMBL" id="CP046401">
    <property type="protein sequence ID" value="QGY42456.1"/>
    <property type="molecule type" value="Genomic_DNA"/>
</dbReference>
<dbReference type="RefSeq" id="WP_158862615.1">
    <property type="nucleotide sequence ID" value="NZ_CP046401.1"/>
</dbReference>
<accession>A0A6I6JIA0</accession>
<keyword evidence="1" id="KW-0732">Signal</keyword>
<dbReference type="Proteomes" id="UP000428260">
    <property type="component" value="Chromosome"/>
</dbReference>
<feature type="chain" id="PRO_5026038696" description="Tetratricopeptide repeat protein" evidence="1">
    <location>
        <begin position="19"/>
        <end position="214"/>
    </location>
</feature>
<organism evidence="2 3">
    <name type="scientific">Maribellus comscasis</name>
    <dbReference type="NCBI Taxonomy" id="2681766"/>
    <lineage>
        <taxon>Bacteria</taxon>
        <taxon>Pseudomonadati</taxon>
        <taxon>Bacteroidota</taxon>
        <taxon>Bacteroidia</taxon>
        <taxon>Marinilabiliales</taxon>
        <taxon>Prolixibacteraceae</taxon>
        <taxon>Maribellus</taxon>
    </lineage>
</organism>
<evidence type="ECO:0008006" key="4">
    <source>
        <dbReference type="Google" id="ProtNLM"/>
    </source>
</evidence>
<feature type="signal peptide" evidence="1">
    <location>
        <begin position="1"/>
        <end position="18"/>
    </location>
</feature>
<evidence type="ECO:0000256" key="1">
    <source>
        <dbReference type="SAM" id="SignalP"/>
    </source>
</evidence>
<name>A0A6I6JIA0_9BACT</name>
<protein>
    <recommendedName>
        <fullName evidence="4">Tetratricopeptide repeat protein</fullName>
    </recommendedName>
</protein>
<proteinExistence type="predicted"/>
<gene>
    <name evidence="2" type="ORF">GM418_01940</name>
</gene>
<dbReference type="KEGG" id="mcos:GM418_01940"/>
<evidence type="ECO:0000313" key="3">
    <source>
        <dbReference type="Proteomes" id="UP000428260"/>
    </source>
</evidence>